<organism evidence="1 2">
    <name type="scientific">Chaetomium strumarium</name>
    <dbReference type="NCBI Taxonomy" id="1170767"/>
    <lineage>
        <taxon>Eukaryota</taxon>
        <taxon>Fungi</taxon>
        <taxon>Dikarya</taxon>
        <taxon>Ascomycota</taxon>
        <taxon>Pezizomycotina</taxon>
        <taxon>Sordariomycetes</taxon>
        <taxon>Sordariomycetidae</taxon>
        <taxon>Sordariales</taxon>
        <taxon>Chaetomiaceae</taxon>
        <taxon>Chaetomium</taxon>
    </lineage>
</organism>
<reference evidence="1" key="2">
    <citation type="submission" date="2023-06" db="EMBL/GenBank/DDBJ databases">
        <authorList>
            <consortium name="Lawrence Berkeley National Laboratory"/>
            <person name="Mondo S.J."/>
            <person name="Hensen N."/>
            <person name="Bonometti L."/>
            <person name="Westerberg I."/>
            <person name="Brannstrom I.O."/>
            <person name="Guillou S."/>
            <person name="Cros-Aarteil S."/>
            <person name="Calhoun S."/>
            <person name="Haridas S."/>
            <person name="Kuo A."/>
            <person name="Pangilinan J."/>
            <person name="Riley R."/>
            <person name="Labutti K."/>
            <person name="Andreopoulos B."/>
            <person name="Lipzen A."/>
            <person name="Chen C."/>
            <person name="Yanf M."/>
            <person name="Daum C."/>
            <person name="Ng V."/>
            <person name="Clum A."/>
            <person name="Steindorff A."/>
            <person name="Ohm R."/>
            <person name="Martin F."/>
            <person name="Silar P."/>
            <person name="Natvig D."/>
            <person name="Lalanne C."/>
            <person name="Gautier V."/>
            <person name="Ament-Velasquez S.L."/>
            <person name="Kruys A."/>
            <person name="Hutchinson M.I."/>
            <person name="Powell A.J."/>
            <person name="Barry K."/>
            <person name="Miller A.N."/>
            <person name="Grigoriev I.V."/>
            <person name="Debuchy R."/>
            <person name="Gladieux P."/>
            <person name="Thoren M.H."/>
            <person name="Johannesson H."/>
        </authorList>
    </citation>
    <scope>NUCLEOTIDE SEQUENCE</scope>
    <source>
        <strain evidence="1">CBS 333.67</strain>
    </source>
</reference>
<dbReference type="GeneID" id="87886247"/>
<dbReference type="RefSeq" id="XP_062723501.1">
    <property type="nucleotide sequence ID" value="XM_062867418.1"/>
</dbReference>
<proteinExistence type="predicted"/>
<comment type="caution">
    <text evidence="1">The sequence shown here is derived from an EMBL/GenBank/DDBJ whole genome shotgun (WGS) entry which is preliminary data.</text>
</comment>
<dbReference type="Gene3D" id="3.80.10.10">
    <property type="entry name" value="Ribonuclease Inhibitor"/>
    <property type="match status" value="1"/>
</dbReference>
<accession>A0AAJ0GX13</accession>
<protein>
    <recommendedName>
        <fullName evidence="3">F-box domain-containing protein</fullName>
    </recommendedName>
</protein>
<dbReference type="AlphaFoldDB" id="A0AAJ0GX13"/>
<keyword evidence="2" id="KW-1185">Reference proteome</keyword>
<name>A0AAJ0GX13_9PEZI</name>
<reference evidence="1" key="1">
    <citation type="journal article" date="2023" name="Mol. Phylogenet. Evol.">
        <title>Genome-scale phylogeny and comparative genomics of the fungal order Sordariales.</title>
        <authorList>
            <person name="Hensen N."/>
            <person name="Bonometti L."/>
            <person name="Westerberg I."/>
            <person name="Brannstrom I.O."/>
            <person name="Guillou S."/>
            <person name="Cros-Aarteil S."/>
            <person name="Calhoun S."/>
            <person name="Haridas S."/>
            <person name="Kuo A."/>
            <person name="Mondo S."/>
            <person name="Pangilinan J."/>
            <person name="Riley R."/>
            <person name="LaButti K."/>
            <person name="Andreopoulos B."/>
            <person name="Lipzen A."/>
            <person name="Chen C."/>
            <person name="Yan M."/>
            <person name="Daum C."/>
            <person name="Ng V."/>
            <person name="Clum A."/>
            <person name="Steindorff A."/>
            <person name="Ohm R.A."/>
            <person name="Martin F."/>
            <person name="Silar P."/>
            <person name="Natvig D.O."/>
            <person name="Lalanne C."/>
            <person name="Gautier V."/>
            <person name="Ament-Velasquez S.L."/>
            <person name="Kruys A."/>
            <person name="Hutchinson M.I."/>
            <person name="Powell A.J."/>
            <person name="Barry K."/>
            <person name="Miller A.N."/>
            <person name="Grigoriev I.V."/>
            <person name="Debuchy R."/>
            <person name="Gladieux P."/>
            <person name="Hiltunen Thoren M."/>
            <person name="Johannesson H."/>
        </authorList>
    </citation>
    <scope>NUCLEOTIDE SEQUENCE</scope>
    <source>
        <strain evidence="1">CBS 333.67</strain>
    </source>
</reference>
<dbReference type="EMBL" id="JAUDZG010000003">
    <property type="protein sequence ID" value="KAK3307721.1"/>
    <property type="molecule type" value="Genomic_DNA"/>
</dbReference>
<dbReference type="Proteomes" id="UP001273166">
    <property type="component" value="Unassembled WGS sequence"/>
</dbReference>
<evidence type="ECO:0000313" key="2">
    <source>
        <dbReference type="Proteomes" id="UP001273166"/>
    </source>
</evidence>
<evidence type="ECO:0008006" key="3">
    <source>
        <dbReference type="Google" id="ProtNLM"/>
    </source>
</evidence>
<gene>
    <name evidence="1" type="ORF">B0T15DRAFT_502186</name>
</gene>
<evidence type="ECO:0000313" key="1">
    <source>
        <dbReference type="EMBL" id="KAK3307721.1"/>
    </source>
</evidence>
<dbReference type="InterPro" id="IPR032675">
    <property type="entry name" value="LRR_dom_sf"/>
</dbReference>
<sequence length="448" mass="50779">MQDADLLVAQHALRGFQLRSTCSVSLTYANSDSSNIGTEELAAANTQGAASTSAVVSSVKFRLDDVYPPCYSIEKRAAQRVVDGNNTKRSNPRWSPWCESLTLIRRLTKERHGGQARAVREVEVSPFNKRHCPEEDAALDPKIVRALARLVKALPCLRHFCSWSLAPDVDALIRALNDHPSYPELHLLYEDGSRTVASPMPSWARWRDKMNWSSPTSLSLGRQRTTRLLHYFGGHATALRSLTVEKWARKGGDHCPELEDFLLCFDSLEQLTVRGHFVSNRALCHHPRLKRLCLHAMEINRGGAAHPTMTVDDLRELDTQFPGLEDLEIDIYRDGNGWPQDIIRALAFGFASIEQLALHSETLDLKLAWAFAEPFFAWRRPGSKLKGLILKTGERLRRFPQLIPPYRREEIRQSVTVHVQAPRDGTMALDVIDVNDPRSEFFNFFHAR</sequence>